<protein>
    <recommendedName>
        <fullName evidence="3">DUF2550 family protein</fullName>
    </recommendedName>
</protein>
<dbReference type="RefSeq" id="WP_120318346.1">
    <property type="nucleotide sequence ID" value="NZ_BAAALB010000036.1"/>
</dbReference>
<evidence type="ECO:0000313" key="1">
    <source>
        <dbReference type="EMBL" id="GIF87270.1"/>
    </source>
</evidence>
<comment type="caution">
    <text evidence="1">The sequence shown here is derived from an EMBL/GenBank/DDBJ whole genome shotgun (WGS) entry which is preliminary data.</text>
</comment>
<dbReference type="Pfam" id="PF10739">
    <property type="entry name" value="DUF2550"/>
    <property type="match status" value="1"/>
</dbReference>
<dbReference type="InterPro" id="IPR019675">
    <property type="entry name" value="DUF2550"/>
</dbReference>
<gene>
    <name evidence="1" type="ORF">Cch02nite_07140</name>
</gene>
<name>A0A8J3JY75_9ACTN</name>
<keyword evidence="2" id="KW-1185">Reference proteome</keyword>
<evidence type="ECO:0000313" key="2">
    <source>
        <dbReference type="Proteomes" id="UP000619293"/>
    </source>
</evidence>
<evidence type="ECO:0008006" key="3">
    <source>
        <dbReference type="Google" id="ProtNLM"/>
    </source>
</evidence>
<dbReference type="AlphaFoldDB" id="A0A8J3JY75"/>
<reference evidence="1 2" key="1">
    <citation type="submission" date="2021-01" db="EMBL/GenBank/DDBJ databases">
        <title>Whole genome shotgun sequence of Catellatospora chokoriensis NBRC 107358.</title>
        <authorList>
            <person name="Komaki H."/>
            <person name="Tamura T."/>
        </authorList>
    </citation>
    <scope>NUCLEOTIDE SEQUENCE [LARGE SCALE GENOMIC DNA]</scope>
    <source>
        <strain evidence="1 2">NBRC 107358</strain>
    </source>
</reference>
<dbReference type="Proteomes" id="UP000619293">
    <property type="component" value="Unassembled WGS sequence"/>
</dbReference>
<proteinExistence type="predicted"/>
<accession>A0A8J3JY75</accession>
<sequence>MRSLLEVVAIGLVVLLALLAGLFVRREVFARGHGTVELYLRLRQTAGGRGWAPGFAQFRGDELRWYRMFSLSPRPRRTLSRRDLKVIARRAPSEEESVLVPADWVVLQCADSRAQVEIAMPLHTVTGFLSWLEAAAPYST</sequence>
<dbReference type="EMBL" id="BONG01000003">
    <property type="protein sequence ID" value="GIF87270.1"/>
    <property type="molecule type" value="Genomic_DNA"/>
</dbReference>
<organism evidence="1 2">
    <name type="scientific">Catellatospora chokoriensis</name>
    <dbReference type="NCBI Taxonomy" id="310353"/>
    <lineage>
        <taxon>Bacteria</taxon>
        <taxon>Bacillati</taxon>
        <taxon>Actinomycetota</taxon>
        <taxon>Actinomycetes</taxon>
        <taxon>Micromonosporales</taxon>
        <taxon>Micromonosporaceae</taxon>
        <taxon>Catellatospora</taxon>
    </lineage>
</organism>